<dbReference type="Gene3D" id="3.40.50.300">
    <property type="entry name" value="P-loop containing nucleotide triphosphate hydrolases"/>
    <property type="match status" value="1"/>
</dbReference>
<keyword evidence="3" id="KW-1185">Reference proteome</keyword>
<dbReference type="GO" id="GO:0016787">
    <property type="term" value="F:hydrolase activity"/>
    <property type="evidence" value="ECO:0007669"/>
    <property type="project" value="UniProtKB-KW"/>
</dbReference>
<dbReference type="Proteomes" id="UP000036681">
    <property type="component" value="Unplaced"/>
</dbReference>
<keyword evidence="1" id="KW-0378">Hydrolase</keyword>
<dbReference type="WBParaSite" id="ALUE_0000248401-mRNA-1">
    <property type="protein sequence ID" value="ALUE_0000248401-mRNA-1"/>
    <property type="gene ID" value="ALUE_0000248401"/>
</dbReference>
<dbReference type="AlphaFoldDB" id="A0A0M3HLT9"/>
<keyword evidence="2" id="KW-0067">ATP-binding</keyword>
<evidence type="ECO:0000256" key="1">
    <source>
        <dbReference type="ARBA" id="ARBA00022801"/>
    </source>
</evidence>
<evidence type="ECO:0000313" key="4">
    <source>
        <dbReference type="WBParaSite" id="ALUE_0000248401-mRNA-1"/>
    </source>
</evidence>
<dbReference type="PANTHER" id="PTHR18934:SF221">
    <property type="entry name" value="ATP-DEPENDENT RNA HELICASE DHX34-RELATED"/>
    <property type="match status" value="1"/>
</dbReference>
<dbReference type="GO" id="GO:0003723">
    <property type="term" value="F:RNA binding"/>
    <property type="evidence" value="ECO:0007669"/>
    <property type="project" value="TreeGrafter"/>
</dbReference>
<reference evidence="4" key="1">
    <citation type="submission" date="2017-02" db="UniProtKB">
        <authorList>
            <consortium name="WormBaseParasite"/>
        </authorList>
    </citation>
    <scope>IDENTIFICATION</scope>
</reference>
<accession>A0A0M3HLT9</accession>
<keyword evidence="2" id="KW-0347">Helicase</keyword>
<sequence length="103" mass="12008">MHRRILSSSARIECILNQVPQYLLEANFGRIACTQPRRIAATALARRVAFETLDEYGSSIAYQIRFERTRTLRTRLLFLTEGLLLRQMQIDADLLQHNVSIFR</sequence>
<protein>
    <submittedName>
        <fullName evidence="4">DUF3509 domain-containing protein</fullName>
    </submittedName>
</protein>
<organism evidence="3 4">
    <name type="scientific">Ascaris lumbricoides</name>
    <name type="common">Giant roundworm</name>
    <dbReference type="NCBI Taxonomy" id="6252"/>
    <lineage>
        <taxon>Eukaryota</taxon>
        <taxon>Metazoa</taxon>
        <taxon>Ecdysozoa</taxon>
        <taxon>Nematoda</taxon>
        <taxon>Chromadorea</taxon>
        <taxon>Rhabditida</taxon>
        <taxon>Spirurina</taxon>
        <taxon>Ascaridomorpha</taxon>
        <taxon>Ascaridoidea</taxon>
        <taxon>Ascarididae</taxon>
        <taxon>Ascaris</taxon>
    </lineage>
</organism>
<dbReference type="InterPro" id="IPR027417">
    <property type="entry name" value="P-loop_NTPase"/>
</dbReference>
<dbReference type="PANTHER" id="PTHR18934">
    <property type="entry name" value="ATP-DEPENDENT RNA HELICASE"/>
    <property type="match status" value="1"/>
</dbReference>
<evidence type="ECO:0000313" key="3">
    <source>
        <dbReference type="Proteomes" id="UP000036681"/>
    </source>
</evidence>
<dbReference type="GO" id="GO:0004386">
    <property type="term" value="F:helicase activity"/>
    <property type="evidence" value="ECO:0007669"/>
    <property type="project" value="UniProtKB-KW"/>
</dbReference>
<proteinExistence type="predicted"/>
<keyword evidence="2" id="KW-0547">Nucleotide-binding</keyword>
<dbReference type="SUPFAM" id="SSF52540">
    <property type="entry name" value="P-loop containing nucleoside triphosphate hydrolases"/>
    <property type="match status" value="1"/>
</dbReference>
<name>A0A0M3HLT9_ASCLU</name>
<evidence type="ECO:0000256" key="2">
    <source>
        <dbReference type="ARBA" id="ARBA00022806"/>
    </source>
</evidence>